<sequence>MKKILPETTEKWCFTRNVMGKAFSNRGILRKRAFTAVDSAILKQEKAGKELDNDMRRIMTVLAAFAAVALLWPKWKSWIPSLERTAYAPSPADMENEDEPEEDYDDEEEEDDYIEETDEEEDENEDNGAEETTEGEESDEDSPSLLEEDEEEEEQLVDVNKADKETLLQVSGIGGDLAANIVKEREESGTFAAFNDLTRVKGIGSRKLEQLRPYLTVAEDTSS</sequence>
<organism evidence="2 3">
    <name type="scientific">Alkalicoccus urumqiensis</name>
    <name type="common">Bacillus urumqiensis</name>
    <dbReference type="NCBI Taxonomy" id="1548213"/>
    <lineage>
        <taxon>Bacteria</taxon>
        <taxon>Bacillati</taxon>
        <taxon>Bacillota</taxon>
        <taxon>Bacilli</taxon>
        <taxon>Bacillales</taxon>
        <taxon>Bacillaceae</taxon>
        <taxon>Alkalicoccus</taxon>
    </lineage>
</organism>
<dbReference type="PANTHER" id="PTHR21180">
    <property type="entry name" value="ENDONUCLEASE/EXONUCLEASE/PHOSPHATASE FAMILY DOMAIN-CONTAINING PROTEIN 1"/>
    <property type="match status" value="1"/>
</dbReference>
<dbReference type="Gene3D" id="1.10.150.320">
    <property type="entry name" value="Photosystem II 12 kDa extrinsic protein"/>
    <property type="match status" value="1"/>
</dbReference>
<dbReference type="PANTHER" id="PTHR21180:SF32">
    <property type="entry name" value="ENDONUCLEASE_EXONUCLEASE_PHOSPHATASE FAMILY DOMAIN-CONTAINING PROTEIN 1"/>
    <property type="match status" value="1"/>
</dbReference>
<evidence type="ECO:0000313" key="3">
    <source>
        <dbReference type="Proteomes" id="UP000243650"/>
    </source>
</evidence>
<dbReference type="SUPFAM" id="SSF47781">
    <property type="entry name" value="RuvA domain 2-like"/>
    <property type="match status" value="1"/>
</dbReference>
<name>A0A2P6ML47_ALKUR</name>
<proteinExistence type="predicted"/>
<dbReference type="EMBL" id="PVNS01000001">
    <property type="protein sequence ID" value="PRO67000.1"/>
    <property type="molecule type" value="Genomic_DNA"/>
</dbReference>
<evidence type="ECO:0000313" key="2">
    <source>
        <dbReference type="EMBL" id="PRO67000.1"/>
    </source>
</evidence>
<feature type="region of interest" description="Disordered" evidence="1">
    <location>
        <begin position="89"/>
        <end position="161"/>
    </location>
</feature>
<accession>A0A2P6ML47</accession>
<dbReference type="OrthoDB" id="9790239at2"/>
<evidence type="ECO:0000256" key="1">
    <source>
        <dbReference type="SAM" id="MobiDB-lite"/>
    </source>
</evidence>
<protein>
    <recommendedName>
        <fullName evidence="4">Helix-hairpin-helix domain-containing protein</fullName>
    </recommendedName>
</protein>
<gene>
    <name evidence="2" type="ORF">C6I21_00070</name>
</gene>
<feature type="compositionally biased region" description="Acidic residues" evidence="1">
    <location>
        <begin position="94"/>
        <end position="156"/>
    </location>
</feature>
<reference evidence="2 3" key="1">
    <citation type="submission" date="2018-03" db="EMBL/GenBank/DDBJ databases">
        <title>Bacillus urumqiensis sp. nov., a moderately haloalkaliphilic bacterium isolated from a salt lake.</title>
        <authorList>
            <person name="Zhao B."/>
            <person name="Liao Z."/>
        </authorList>
    </citation>
    <scope>NUCLEOTIDE SEQUENCE [LARGE SCALE GENOMIC DNA]</scope>
    <source>
        <strain evidence="2 3">BZ-SZ-XJ18</strain>
    </source>
</reference>
<dbReference type="InterPro" id="IPR010994">
    <property type="entry name" value="RuvA_2-like"/>
</dbReference>
<comment type="caution">
    <text evidence="2">The sequence shown here is derived from an EMBL/GenBank/DDBJ whole genome shotgun (WGS) entry which is preliminary data.</text>
</comment>
<dbReference type="AlphaFoldDB" id="A0A2P6ML47"/>
<keyword evidence="3" id="KW-1185">Reference proteome</keyword>
<dbReference type="Proteomes" id="UP000243650">
    <property type="component" value="Unassembled WGS sequence"/>
</dbReference>
<evidence type="ECO:0008006" key="4">
    <source>
        <dbReference type="Google" id="ProtNLM"/>
    </source>
</evidence>
<dbReference type="InterPro" id="IPR051675">
    <property type="entry name" value="Endo/Exo/Phosphatase_dom_1"/>
</dbReference>
<dbReference type="Pfam" id="PF12836">
    <property type="entry name" value="HHH_3"/>
    <property type="match status" value="1"/>
</dbReference>